<comment type="caution">
    <text evidence="2">The sequence shown here is derived from an EMBL/GenBank/DDBJ whole genome shotgun (WGS) entry which is preliminary data.</text>
</comment>
<dbReference type="PROSITE" id="PS50878">
    <property type="entry name" value="RT_POL"/>
    <property type="match status" value="1"/>
</dbReference>
<dbReference type="InterPro" id="IPR000477">
    <property type="entry name" value="RT_dom"/>
</dbReference>
<dbReference type="Proteomes" id="UP000596742">
    <property type="component" value="Unassembled WGS sequence"/>
</dbReference>
<protein>
    <recommendedName>
        <fullName evidence="1">Reverse transcriptase domain-containing protein</fullName>
    </recommendedName>
</protein>
<proteinExistence type="predicted"/>
<dbReference type="OrthoDB" id="6159030at2759"/>
<dbReference type="PANTHER" id="PTHR19446">
    <property type="entry name" value="REVERSE TRANSCRIPTASES"/>
    <property type="match status" value="1"/>
</dbReference>
<gene>
    <name evidence="2" type="ORF">MGAL_10B024125</name>
</gene>
<keyword evidence="3" id="KW-1185">Reference proteome</keyword>
<name>A0A8B6GUQ3_MYTGA</name>
<dbReference type="EMBL" id="UYJE01009065">
    <property type="protein sequence ID" value="VDI69736.1"/>
    <property type="molecule type" value="Genomic_DNA"/>
</dbReference>
<feature type="domain" description="Reverse transcriptase" evidence="1">
    <location>
        <begin position="343"/>
        <end position="585"/>
    </location>
</feature>
<accession>A0A8B6GUQ3</accession>
<evidence type="ECO:0000313" key="2">
    <source>
        <dbReference type="EMBL" id="VDI69736.1"/>
    </source>
</evidence>
<organism evidence="2 3">
    <name type="scientific">Mytilus galloprovincialis</name>
    <name type="common">Mediterranean mussel</name>
    <dbReference type="NCBI Taxonomy" id="29158"/>
    <lineage>
        <taxon>Eukaryota</taxon>
        <taxon>Metazoa</taxon>
        <taxon>Spiralia</taxon>
        <taxon>Lophotrochozoa</taxon>
        <taxon>Mollusca</taxon>
        <taxon>Bivalvia</taxon>
        <taxon>Autobranchia</taxon>
        <taxon>Pteriomorphia</taxon>
        <taxon>Mytilida</taxon>
        <taxon>Mytiloidea</taxon>
        <taxon>Mytilidae</taxon>
        <taxon>Mytilinae</taxon>
        <taxon>Mytilus</taxon>
    </lineage>
</organism>
<dbReference type="SUPFAM" id="SSF56672">
    <property type="entry name" value="DNA/RNA polymerases"/>
    <property type="match status" value="1"/>
</dbReference>
<sequence>MKEHNLLTKDLGPTFIHPNGCDSTCIDFFLYSENFSRSIVKIIKLENIPGNISDHYPIVARIKYEYCIHNKSNKRICSTPKINWDKVDIEKYNSTIENGILELNKNLQSIQDIEHAYIDLNQLLSKAASTSGPSKQIRKKKPKLQVMTPEIRQAITDKKNAYYNWKQNNRPNDPNNQWLQKKKVTTCNLRKECRLTLAKQQLERKSELINAKSNNSNLFFKLIRRQRGRFGMHIDELNVNGQKYNTEGGILEGFREHFANLAKQSDNSQFDQAYIEQVDNEYATIIDICKHDFRHIPVEKQEIMNAIKSLNRNKSPDTYGVTAENLIHGGEILASYLQTLLNSSFEFCFIPDVIKFGILTPVFKNKGNKNDAKNYRGITITPTLSKIIETVLKFRINPKIICIQNPLQRGFTKNASPLYCSLIMEEFQRENKDLKKETIFVMLDAKSAFDVVKHSSLIRKLFHMGLTPQEILMIDDLYKNARSSVKLNGVRQGGTLSADLYKVYVNDLLNEICNTGFGGHIGTINCSAPTCADDLTITSNSQFEAQILVNIANDYSKRESYIIQPTKSVVLPIQTNTNAHNDMTLLMDDREMPTVDKTTHVGIQRSNCNTQLVTAEENIKKARRALYSLMASGLHGENGLDPSTSISTFRTYVMPYPTIWTRCCNDQQQIFENTTIFLQENDKSKYYLYQYQLQTRLYIYYLDYYP</sequence>
<reference evidence="2" key="1">
    <citation type="submission" date="2018-11" db="EMBL/GenBank/DDBJ databases">
        <authorList>
            <person name="Alioto T."/>
            <person name="Alioto T."/>
        </authorList>
    </citation>
    <scope>NUCLEOTIDE SEQUENCE</scope>
</reference>
<dbReference type="InterPro" id="IPR043502">
    <property type="entry name" value="DNA/RNA_pol_sf"/>
</dbReference>
<dbReference type="Pfam" id="PF00078">
    <property type="entry name" value="RVT_1"/>
    <property type="match status" value="1"/>
</dbReference>
<dbReference type="InterPro" id="IPR036691">
    <property type="entry name" value="Endo/exonu/phosph_ase_sf"/>
</dbReference>
<dbReference type="CDD" id="cd01650">
    <property type="entry name" value="RT_nLTR_like"/>
    <property type="match status" value="1"/>
</dbReference>
<dbReference type="SUPFAM" id="SSF56219">
    <property type="entry name" value="DNase I-like"/>
    <property type="match status" value="1"/>
</dbReference>
<evidence type="ECO:0000313" key="3">
    <source>
        <dbReference type="Proteomes" id="UP000596742"/>
    </source>
</evidence>
<dbReference type="AlphaFoldDB" id="A0A8B6GUQ3"/>
<evidence type="ECO:0000259" key="1">
    <source>
        <dbReference type="PROSITE" id="PS50878"/>
    </source>
</evidence>